<dbReference type="Proteomes" id="UP001223720">
    <property type="component" value="Plasmid pME152"/>
</dbReference>
<evidence type="ECO:0000313" key="3">
    <source>
        <dbReference type="Proteomes" id="UP001223720"/>
    </source>
</evidence>
<dbReference type="Gene3D" id="3.40.50.1820">
    <property type="entry name" value="alpha/beta hydrolase"/>
    <property type="match status" value="1"/>
</dbReference>
<keyword evidence="2" id="KW-0614">Plasmid</keyword>
<dbReference type="InterPro" id="IPR050266">
    <property type="entry name" value="AB_hydrolase_sf"/>
</dbReference>
<geneLocation type="plasmid" evidence="2 3">
    <name>pME152</name>
</geneLocation>
<dbReference type="SUPFAM" id="SSF53474">
    <property type="entry name" value="alpha/beta-Hydrolases"/>
    <property type="match status" value="1"/>
</dbReference>
<protein>
    <submittedName>
        <fullName evidence="2">Alpha/beta fold hydrolase</fullName>
    </submittedName>
</protein>
<evidence type="ECO:0000313" key="2">
    <source>
        <dbReference type="EMBL" id="WHQ72972.1"/>
    </source>
</evidence>
<accession>A0AAX3WN18</accession>
<dbReference type="PANTHER" id="PTHR43798">
    <property type="entry name" value="MONOACYLGLYCEROL LIPASE"/>
    <property type="match status" value="1"/>
</dbReference>
<dbReference type="EMBL" id="CP073634">
    <property type="protein sequence ID" value="WHQ72972.1"/>
    <property type="molecule type" value="Genomic_DNA"/>
</dbReference>
<dbReference type="GO" id="GO:0016020">
    <property type="term" value="C:membrane"/>
    <property type="evidence" value="ECO:0007669"/>
    <property type="project" value="TreeGrafter"/>
</dbReference>
<evidence type="ECO:0000259" key="1">
    <source>
        <dbReference type="Pfam" id="PF00561"/>
    </source>
</evidence>
<dbReference type="Pfam" id="PF00561">
    <property type="entry name" value="Abhydrolase_1"/>
    <property type="match status" value="1"/>
</dbReference>
<feature type="domain" description="AB hydrolase-1" evidence="1">
    <location>
        <begin position="38"/>
        <end position="161"/>
    </location>
</feature>
<dbReference type="GO" id="GO:0016787">
    <property type="term" value="F:hydrolase activity"/>
    <property type="evidence" value="ECO:0007669"/>
    <property type="project" value="UniProtKB-KW"/>
</dbReference>
<dbReference type="InterPro" id="IPR000073">
    <property type="entry name" value="AB_hydrolase_1"/>
</dbReference>
<dbReference type="RefSeq" id="WP_283536470.1">
    <property type="nucleotide sequence ID" value="NZ_CP073634.1"/>
</dbReference>
<dbReference type="AlphaFoldDB" id="A0AAX3WN18"/>
<reference evidence="2" key="1">
    <citation type="journal article" date="2022" name="Biotechnol. Bioprocess Eng.">
        <title>Pan-genome Analysis Reveals Comparative Genomic Features of Central Metabolic Pathways in Methylorubrum extorquens.</title>
        <authorList>
            <person name="Lee G.M."/>
            <person name="Scott-Nevros Z.K."/>
            <person name="Lee S.-M."/>
            <person name="Kim D."/>
        </authorList>
    </citation>
    <scope>NUCLEOTIDE SEQUENCE</scope>
    <source>
        <strain evidence="2">ATCC 55366</strain>
        <plasmid evidence="2">pME152</plasmid>
    </source>
</reference>
<gene>
    <name evidence="2" type="ORF">KEC54_28355</name>
</gene>
<dbReference type="InterPro" id="IPR029058">
    <property type="entry name" value="AB_hydrolase_fold"/>
</dbReference>
<sequence>MQPLKMDDREEHHRVEDPKTGLSLFLRRVPPLSGARRPVLYVHGATFPSAMSVAHRFPEGSWRDALGRAGLDVWALDFLGFGHSDREPAMADPAEDNGPLLLAAEAAGQLEAAVRHVHAITDGAHVSLLTHSWGSMPACLLAGRHPDLIDRLVLFAPIARRDPPRYLPRPDGPAWRIITAQAQWDRFVEDVPASEPPVLSRSEFEDWAGRYLDTDPDSRARDPHGVKVPSGPFVEILRAWHGELPYDPGLVRSPLCIVRGEWDGLATDADARWLFDAFSGSPDRRDVKLGRGTHLMHLEAGRGALWQASAAFLGEPT</sequence>
<keyword evidence="2" id="KW-0378">Hydrolase</keyword>
<organism evidence="2 3">
    <name type="scientific">Methylorubrum extorquens</name>
    <name type="common">Methylobacterium dichloromethanicum</name>
    <name type="synonym">Methylobacterium extorquens</name>
    <dbReference type="NCBI Taxonomy" id="408"/>
    <lineage>
        <taxon>Bacteria</taxon>
        <taxon>Pseudomonadati</taxon>
        <taxon>Pseudomonadota</taxon>
        <taxon>Alphaproteobacteria</taxon>
        <taxon>Hyphomicrobiales</taxon>
        <taxon>Methylobacteriaceae</taxon>
        <taxon>Methylorubrum</taxon>
    </lineage>
</organism>
<proteinExistence type="predicted"/>
<name>A0AAX3WN18_METEX</name>
<dbReference type="PANTHER" id="PTHR43798:SF33">
    <property type="entry name" value="HYDROLASE, PUTATIVE (AFU_ORTHOLOGUE AFUA_2G14860)-RELATED"/>
    <property type="match status" value="1"/>
</dbReference>